<reference evidence="3 4" key="1">
    <citation type="submission" date="2023-09" db="EMBL/GenBank/DDBJ databases">
        <authorList>
            <person name="Rey-Velasco X."/>
        </authorList>
    </citation>
    <scope>NUCLEOTIDE SEQUENCE [LARGE SCALE GENOMIC DNA]</scope>
    <source>
        <strain evidence="3 4">F394</strain>
    </source>
</reference>
<evidence type="ECO:0000256" key="1">
    <source>
        <dbReference type="SAM" id="Phobius"/>
    </source>
</evidence>
<organism evidence="3 4">
    <name type="scientific">Rubrivirga litoralis</name>
    <dbReference type="NCBI Taxonomy" id="3075598"/>
    <lineage>
        <taxon>Bacteria</taxon>
        <taxon>Pseudomonadati</taxon>
        <taxon>Rhodothermota</taxon>
        <taxon>Rhodothermia</taxon>
        <taxon>Rhodothermales</taxon>
        <taxon>Rubricoccaceae</taxon>
        <taxon>Rubrivirga</taxon>
    </lineage>
</organism>
<proteinExistence type="predicted"/>
<protein>
    <submittedName>
        <fullName evidence="3">Nucleoside recognition domain-containing protein</fullName>
    </submittedName>
</protein>
<keyword evidence="1" id="KW-1133">Transmembrane helix</keyword>
<evidence type="ECO:0000259" key="2">
    <source>
        <dbReference type="Pfam" id="PF07670"/>
    </source>
</evidence>
<dbReference type="InterPro" id="IPR011642">
    <property type="entry name" value="Gate_dom"/>
</dbReference>
<dbReference type="RefSeq" id="WP_311662854.1">
    <property type="nucleotide sequence ID" value="NZ_JAVRHT010000013.1"/>
</dbReference>
<evidence type="ECO:0000313" key="3">
    <source>
        <dbReference type="EMBL" id="MDT0631511.1"/>
    </source>
</evidence>
<comment type="caution">
    <text evidence="3">The sequence shown here is derived from an EMBL/GenBank/DDBJ whole genome shotgun (WGS) entry which is preliminary data.</text>
</comment>
<keyword evidence="1" id="KW-0472">Membrane</keyword>
<feature type="transmembrane region" description="Helical" evidence="1">
    <location>
        <begin position="186"/>
        <end position="204"/>
    </location>
</feature>
<dbReference type="Proteomes" id="UP001267426">
    <property type="component" value="Unassembled WGS sequence"/>
</dbReference>
<keyword evidence="4" id="KW-1185">Reference proteome</keyword>
<dbReference type="EMBL" id="JAVRHT010000013">
    <property type="protein sequence ID" value="MDT0631511.1"/>
    <property type="molecule type" value="Genomic_DNA"/>
</dbReference>
<keyword evidence="1" id="KW-0812">Transmembrane</keyword>
<name>A0ABU3BQE3_9BACT</name>
<feature type="transmembrane region" description="Helical" evidence="1">
    <location>
        <begin position="310"/>
        <end position="330"/>
    </location>
</feature>
<feature type="transmembrane region" description="Helical" evidence="1">
    <location>
        <begin position="282"/>
        <end position="304"/>
    </location>
</feature>
<sequence length="364" mass="38403">MLNYIWAGLIIVSLVFALAADVGDLARDTYRNGQALPVTVAFPAGYDADAARQPALLRIDADAFRQFYGAEGAPEAEYPATFRRTDAGFEIRLDDADAPLPAPLDVIRDATNPSDNVLQGTLGPTLKLGRENAYTAPPAPNPPTPQPVQSFDPGMEVVSTGLTFAPVRFVKLGDITQAALDFAETAVTIAIGLVGVLVLFLGLLKIAEDAGIVRAVVRLVRPVLGPLFPDIPRDHPAMGMIALNLAANVFGLGNAATPFGIKAMEELQKLNPEPETATDSMVMLLALNTASVQLIPPLTLIAIIGIETNAVYFPILFTTMGSLAVAIIAAKTLGRLRRYRETDPLRHGLRAPDAAPPAAGGGVA</sequence>
<gene>
    <name evidence="3" type="ORF">RM540_07070</name>
</gene>
<evidence type="ECO:0000313" key="4">
    <source>
        <dbReference type="Proteomes" id="UP001267426"/>
    </source>
</evidence>
<feature type="domain" description="Nucleoside transporter/FeoB GTPase Gate" evidence="2">
    <location>
        <begin position="191"/>
        <end position="300"/>
    </location>
</feature>
<dbReference type="Pfam" id="PF07670">
    <property type="entry name" value="Gate"/>
    <property type="match status" value="1"/>
</dbReference>
<accession>A0ABU3BQE3</accession>